<keyword evidence="3 8" id="KW-0812">Transmembrane</keyword>
<evidence type="ECO:0000256" key="4">
    <source>
        <dbReference type="ARBA" id="ARBA00022989"/>
    </source>
</evidence>
<proteinExistence type="inferred from homology"/>
<dbReference type="InterPro" id="IPR003810">
    <property type="entry name" value="Mntp/YtaF"/>
</dbReference>
<dbReference type="EMBL" id="DVMY01000089">
    <property type="protein sequence ID" value="HIU37763.1"/>
    <property type="molecule type" value="Genomic_DNA"/>
</dbReference>
<reference evidence="9" key="1">
    <citation type="submission" date="2020-10" db="EMBL/GenBank/DDBJ databases">
        <authorList>
            <person name="Gilroy R."/>
        </authorList>
    </citation>
    <scope>NUCLEOTIDE SEQUENCE</scope>
    <source>
        <strain evidence="9">7463</strain>
    </source>
</reference>
<comment type="similarity">
    <text evidence="8">Belongs to the MntP (TC 9.B.29) family.</text>
</comment>
<comment type="function">
    <text evidence="8">Probably functions as a manganese efflux pump.</text>
</comment>
<evidence type="ECO:0000313" key="9">
    <source>
        <dbReference type="EMBL" id="HIU37763.1"/>
    </source>
</evidence>
<protein>
    <recommendedName>
        <fullName evidence="8">Putative manganese efflux pump MntP</fullName>
    </recommendedName>
</protein>
<evidence type="ECO:0000256" key="2">
    <source>
        <dbReference type="ARBA" id="ARBA00022475"/>
    </source>
</evidence>
<feature type="transmembrane region" description="Helical" evidence="8">
    <location>
        <begin position="71"/>
        <end position="89"/>
    </location>
</feature>
<dbReference type="GO" id="GO:0005886">
    <property type="term" value="C:plasma membrane"/>
    <property type="evidence" value="ECO:0007669"/>
    <property type="project" value="UniProtKB-SubCell"/>
</dbReference>
<evidence type="ECO:0000256" key="1">
    <source>
        <dbReference type="ARBA" id="ARBA00022448"/>
    </source>
</evidence>
<reference evidence="9" key="2">
    <citation type="journal article" date="2021" name="PeerJ">
        <title>Extensive microbial diversity within the chicken gut microbiome revealed by metagenomics and culture.</title>
        <authorList>
            <person name="Gilroy R."/>
            <person name="Ravi A."/>
            <person name="Getino M."/>
            <person name="Pursley I."/>
            <person name="Horton D.L."/>
            <person name="Alikhan N.F."/>
            <person name="Baker D."/>
            <person name="Gharbi K."/>
            <person name="Hall N."/>
            <person name="Watson M."/>
            <person name="Adriaenssens E.M."/>
            <person name="Foster-Nyarko E."/>
            <person name="Jarju S."/>
            <person name="Secka A."/>
            <person name="Antonio M."/>
            <person name="Oren A."/>
            <person name="Chaudhuri R.R."/>
            <person name="La Ragione R."/>
            <person name="Hildebrand F."/>
            <person name="Pallen M.J."/>
        </authorList>
    </citation>
    <scope>NUCLEOTIDE SEQUENCE</scope>
    <source>
        <strain evidence="9">7463</strain>
    </source>
</reference>
<keyword evidence="4 8" id="KW-1133">Transmembrane helix</keyword>
<keyword evidence="2 8" id="KW-1003">Cell membrane</keyword>
<keyword evidence="5 8" id="KW-0406">Ion transport</keyword>
<feature type="transmembrane region" description="Helical" evidence="8">
    <location>
        <begin position="39"/>
        <end position="65"/>
    </location>
</feature>
<evidence type="ECO:0000256" key="7">
    <source>
        <dbReference type="ARBA" id="ARBA00023211"/>
    </source>
</evidence>
<evidence type="ECO:0000256" key="6">
    <source>
        <dbReference type="ARBA" id="ARBA00023136"/>
    </source>
</evidence>
<comment type="caution">
    <text evidence="9">The sequence shown here is derived from an EMBL/GenBank/DDBJ whole genome shotgun (WGS) entry which is preliminary data.</text>
</comment>
<feature type="transmembrane region" description="Helical" evidence="8">
    <location>
        <begin position="174"/>
        <end position="191"/>
    </location>
</feature>
<dbReference type="Pfam" id="PF02659">
    <property type="entry name" value="Mntp"/>
    <property type="match status" value="1"/>
</dbReference>
<feature type="transmembrane region" description="Helical" evidence="8">
    <location>
        <begin position="110"/>
        <end position="132"/>
    </location>
</feature>
<dbReference type="InterPro" id="IPR022929">
    <property type="entry name" value="Put_MntP"/>
</dbReference>
<feature type="transmembrane region" description="Helical" evidence="8">
    <location>
        <begin position="138"/>
        <end position="162"/>
    </location>
</feature>
<sequence length="197" mass="20974">MQFIEIFAIAVALSVDAMVVALCWGAVQPKIKLSHVLKFSLVFGGFQALMPTIGWFAGGALYSLINAWDHWVAFGLLFFVSASMVREAFEKEEDEADQCECRSMGSDIAWGKLAMLAVATSLDALAVGFSFAMVSMPIALPATVIGLVCALLTALAMFAAAALSEKAARHSKKLSLLGAAVLFLIGLRILLEHGVFG</sequence>
<name>A0A9D1II48_9BURK</name>
<gene>
    <name evidence="8" type="primary">mntP</name>
    <name evidence="9" type="ORF">IAC56_05765</name>
</gene>
<dbReference type="PANTHER" id="PTHR35529">
    <property type="entry name" value="MANGANESE EFFLUX PUMP MNTP-RELATED"/>
    <property type="match status" value="1"/>
</dbReference>
<keyword evidence="1 8" id="KW-0813">Transport</keyword>
<evidence type="ECO:0000256" key="5">
    <source>
        <dbReference type="ARBA" id="ARBA00023065"/>
    </source>
</evidence>
<dbReference type="GO" id="GO:0005384">
    <property type="term" value="F:manganese ion transmembrane transporter activity"/>
    <property type="evidence" value="ECO:0007669"/>
    <property type="project" value="UniProtKB-UniRule"/>
</dbReference>
<dbReference type="PANTHER" id="PTHR35529:SF1">
    <property type="entry name" value="MANGANESE EFFLUX PUMP MNTP-RELATED"/>
    <property type="match status" value="1"/>
</dbReference>
<comment type="subcellular location">
    <subcellularLocation>
        <location evidence="8">Cell membrane</location>
        <topology evidence="8">Multi-pass membrane protein</topology>
    </subcellularLocation>
</comment>
<keyword evidence="6 8" id="KW-0472">Membrane</keyword>
<evidence type="ECO:0000256" key="8">
    <source>
        <dbReference type="HAMAP-Rule" id="MF_01521"/>
    </source>
</evidence>
<evidence type="ECO:0000313" key="10">
    <source>
        <dbReference type="Proteomes" id="UP000824083"/>
    </source>
</evidence>
<dbReference type="HAMAP" id="MF_01521">
    <property type="entry name" value="MntP_pump"/>
    <property type="match status" value="1"/>
</dbReference>
<dbReference type="AlphaFoldDB" id="A0A9D1II48"/>
<evidence type="ECO:0000256" key="3">
    <source>
        <dbReference type="ARBA" id="ARBA00022692"/>
    </source>
</evidence>
<accession>A0A9D1II48</accession>
<keyword evidence="7 8" id="KW-0464">Manganese</keyword>
<dbReference type="Proteomes" id="UP000824083">
    <property type="component" value="Unassembled WGS sequence"/>
</dbReference>
<feature type="transmembrane region" description="Helical" evidence="8">
    <location>
        <begin position="6"/>
        <end position="27"/>
    </location>
</feature>
<organism evidence="9 10">
    <name type="scientific">Candidatus Aphodousia faecigallinarum</name>
    <dbReference type="NCBI Taxonomy" id="2840677"/>
    <lineage>
        <taxon>Bacteria</taxon>
        <taxon>Pseudomonadati</taxon>
        <taxon>Pseudomonadota</taxon>
        <taxon>Betaproteobacteria</taxon>
        <taxon>Burkholderiales</taxon>
        <taxon>Sutterellaceae</taxon>
        <taxon>Sutterellaceae incertae sedis</taxon>
        <taxon>Candidatus Aphodousia</taxon>
    </lineage>
</organism>